<accession>A0A8J8MQC0</accession>
<dbReference type="NCBIfam" id="TIGR03570">
    <property type="entry name" value="NeuD_NnaD"/>
    <property type="match status" value="1"/>
</dbReference>
<name>A0A8J8MQC0_9FIRM</name>
<dbReference type="AlphaFoldDB" id="A0A8J8MQC0"/>
<dbReference type="SUPFAM" id="SSF51161">
    <property type="entry name" value="Trimeric LpxA-like enzymes"/>
    <property type="match status" value="1"/>
</dbReference>
<dbReference type="PANTHER" id="PTHR43300:SF7">
    <property type="entry name" value="UDP-N-ACETYLBACILLOSAMINE N-ACETYLTRANSFERASE"/>
    <property type="match status" value="1"/>
</dbReference>
<evidence type="ECO:0000259" key="5">
    <source>
        <dbReference type="Pfam" id="PF17836"/>
    </source>
</evidence>
<evidence type="ECO:0000313" key="7">
    <source>
        <dbReference type="Proteomes" id="UP000683246"/>
    </source>
</evidence>
<dbReference type="PANTHER" id="PTHR43300">
    <property type="entry name" value="ACETYLTRANSFERASE"/>
    <property type="match status" value="1"/>
</dbReference>
<dbReference type="Pfam" id="PF00132">
    <property type="entry name" value="Hexapep"/>
    <property type="match status" value="2"/>
</dbReference>
<organism evidence="6 7">
    <name type="scientific">Vallitalea pronyensis</name>
    <dbReference type="NCBI Taxonomy" id="1348613"/>
    <lineage>
        <taxon>Bacteria</taxon>
        <taxon>Bacillati</taxon>
        <taxon>Bacillota</taxon>
        <taxon>Clostridia</taxon>
        <taxon>Lachnospirales</taxon>
        <taxon>Vallitaleaceae</taxon>
        <taxon>Vallitalea</taxon>
    </lineage>
</organism>
<keyword evidence="7" id="KW-1185">Reference proteome</keyword>
<feature type="active site" description="Proton acceptor" evidence="3">
    <location>
        <position position="141"/>
    </location>
</feature>
<dbReference type="InterPro" id="IPR018357">
    <property type="entry name" value="Hexapep_transf_CS"/>
</dbReference>
<dbReference type="Gene3D" id="3.40.50.20">
    <property type="match status" value="1"/>
</dbReference>
<dbReference type="Pfam" id="PF17836">
    <property type="entry name" value="PglD_N"/>
    <property type="match status" value="1"/>
</dbReference>
<evidence type="ECO:0000256" key="2">
    <source>
        <dbReference type="ARBA" id="ARBA00022737"/>
    </source>
</evidence>
<dbReference type="EMBL" id="CP058649">
    <property type="protein sequence ID" value="QUI25846.1"/>
    <property type="molecule type" value="Genomic_DNA"/>
</dbReference>
<gene>
    <name evidence="6" type="ORF">HZI73_23130</name>
</gene>
<sequence>MNNRILLIGGGGHCKSVLDSLITSFNFTDIAIIDTKENLGKEILNRKIIGTDDDLEKLFNYGYKNAFITVGSIGDTRLRRKLFEMLKKIGFNIPSIIDSSAIVSENAKLDRGIFIGKNAVINIGSVIGEGAIINTGTIIEHDCIVGEFAHIAPGTVLCGDVVIEENVHIGARAVIKQQIRIGNDSIIGMGSVVLNDIPPNSIAYGNPCTINWNKAKRKET</sequence>
<evidence type="ECO:0000313" key="6">
    <source>
        <dbReference type="EMBL" id="QUI25846.1"/>
    </source>
</evidence>
<dbReference type="InterPro" id="IPR050179">
    <property type="entry name" value="Trans_hexapeptide_repeat"/>
</dbReference>
<evidence type="ECO:0000256" key="1">
    <source>
        <dbReference type="ARBA" id="ARBA00022679"/>
    </source>
</evidence>
<evidence type="ECO:0000256" key="4">
    <source>
        <dbReference type="PIRSR" id="PIRSR620019-2"/>
    </source>
</evidence>
<dbReference type="GO" id="GO:0016740">
    <property type="term" value="F:transferase activity"/>
    <property type="evidence" value="ECO:0007669"/>
    <property type="project" value="UniProtKB-KW"/>
</dbReference>
<dbReference type="PROSITE" id="PS00101">
    <property type="entry name" value="HEXAPEP_TRANSFERASES"/>
    <property type="match status" value="1"/>
</dbReference>
<evidence type="ECO:0000256" key="3">
    <source>
        <dbReference type="PIRSR" id="PIRSR620019-1"/>
    </source>
</evidence>
<proteinExistence type="predicted"/>
<feature type="domain" description="PglD N-terminal" evidence="5">
    <location>
        <begin position="4"/>
        <end position="86"/>
    </location>
</feature>
<reference evidence="6" key="1">
    <citation type="submission" date="2020-07" db="EMBL/GenBank/DDBJ databases">
        <title>Vallitalea pronyensis genome.</title>
        <authorList>
            <person name="Postec A."/>
        </authorList>
    </citation>
    <scope>NUCLEOTIDE SEQUENCE</scope>
    <source>
        <strain evidence="6">FatNI3</strain>
    </source>
</reference>
<dbReference type="CDD" id="cd03360">
    <property type="entry name" value="LbH_AT_putative"/>
    <property type="match status" value="1"/>
</dbReference>
<feature type="binding site" evidence="4">
    <location>
        <position position="150"/>
    </location>
    <ligand>
        <name>acetyl-CoA</name>
        <dbReference type="ChEBI" id="CHEBI:57288"/>
    </ligand>
</feature>
<dbReference type="Proteomes" id="UP000683246">
    <property type="component" value="Chromosome"/>
</dbReference>
<dbReference type="Gene3D" id="2.160.10.10">
    <property type="entry name" value="Hexapeptide repeat proteins"/>
    <property type="match status" value="1"/>
</dbReference>
<dbReference type="InterPro" id="IPR001451">
    <property type="entry name" value="Hexapep"/>
</dbReference>
<keyword evidence="1" id="KW-0808">Transferase</keyword>
<protein>
    <submittedName>
        <fullName evidence="6">Acetyltransferase</fullName>
    </submittedName>
</protein>
<dbReference type="KEGG" id="vpy:HZI73_23130"/>
<dbReference type="InterPro" id="IPR041561">
    <property type="entry name" value="PglD_N"/>
</dbReference>
<feature type="site" description="Increases basicity of active site His" evidence="3">
    <location>
        <position position="142"/>
    </location>
</feature>
<dbReference type="InterPro" id="IPR011004">
    <property type="entry name" value="Trimer_LpxA-like_sf"/>
</dbReference>
<dbReference type="InterPro" id="IPR020019">
    <property type="entry name" value="AcTrfase_PglD-like"/>
</dbReference>
<keyword evidence="2" id="KW-0677">Repeat</keyword>
<feature type="binding site" evidence="4">
    <location>
        <position position="74"/>
    </location>
    <ligand>
        <name>substrate</name>
    </ligand>
</feature>